<dbReference type="EMBL" id="CM001487">
    <property type="protein sequence ID" value="EIM56577.1"/>
    <property type="molecule type" value="Genomic_DNA"/>
</dbReference>
<evidence type="ECO:0000259" key="3">
    <source>
        <dbReference type="PROSITE" id="PS50977"/>
    </source>
</evidence>
<feature type="DNA-binding region" description="H-T-H motif" evidence="2">
    <location>
        <begin position="26"/>
        <end position="45"/>
    </location>
</feature>
<protein>
    <submittedName>
        <fullName evidence="4">Transcriptional regulator</fullName>
    </submittedName>
</protein>
<dbReference type="InterPro" id="IPR009057">
    <property type="entry name" value="Homeodomain-like_sf"/>
</dbReference>
<evidence type="ECO:0000256" key="1">
    <source>
        <dbReference type="ARBA" id="ARBA00023125"/>
    </source>
</evidence>
<dbReference type="InterPro" id="IPR001647">
    <property type="entry name" value="HTH_TetR"/>
</dbReference>
<dbReference type="AlphaFoldDB" id="I5AS04"/>
<dbReference type="Pfam" id="PF00440">
    <property type="entry name" value="TetR_N"/>
    <property type="match status" value="1"/>
</dbReference>
<organism evidence="4 5">
    <name type="scientific">Eubacterium cellulosolvens (strain ATCC 43171 / JCM 9499 / 6)</name>
    <name type="common">Cillobacterium cellulosolvens</name>
    <dbReference type="NCBI Taxonomy" id="633697"/>
    <lineage>
        <taxon>Bacteria</taxon>
        <taxon>Bacillati</taxon>
        <taxon>Bacillota</taxon>
        <taxon>Clostridia</taxon>
        <taxon>Eubacteriales</taxon>
        <taxon>Eubacteriaceae</taxon>
        <taxon>Eubacterium</taxon>
    </lineage>
</organism>
<evidence type="ECO:0000313" key="5">
    <source>
        <dbReference type="Proteomes" id="UP000005753"/>
    </source>
</evidence>
<dbReference type="GO" id="GO:0003677">
    <property type="term" value="F:DNA binding"/>
    <property type="evidence" value="ECO:0007669"/>
    <property type="project" value="UniProtKB-UniRule"/>
</dbReference>
<dbReference type="SUPFAM" id="SSF46689">
    <property type="entry name" value="Homeodomain-like"/>
    <property type="match status" value="1"/>
</dbReference>
<proteinExistence type="predicted"/>
<keyword evidence="1 2" id="KW-0238">DNA-binding</keyword>
<reference evidence="4 5" key="1">
    <citation type="submission" date="2010-08" db="EMBL/GenBank/DDBJ databases">
        <authorList>
            <consortium name="US DOE Joint Genome Institute (JGI-PGF)"/>
            <person name="Lucas S."/>
            <person name="Copeland A."/>
            <person name="Lapidus A."/>
            <person name="Cheng J.-F."/>
            <person name="Bruce D."/>
            <person name="Goodwin L."/>
            <person name="Pitluck S."/>
            <person name="Land M.L."/>
            <person name="Hauser L."/>
            <person name="Chang Y.-J."/>
            <person name="Anderson I.J."/>
            <person name="Johnson E."/>
            <person name="Mulhopadhyay B."/>
            <person name="Kyrpides N."/>
            <person name="Woyke T.J."/>
        </authorList>
    </citation>
    <scope>NUCLEOTIDE SEQUENCE [LARGE SCALE GENOMIC DNA]</scope>
    <source>
        <strain evidence="4 5">6</strain>
    </source>
</reference>
<evidence type="ECO:0000313" key="4">
    <source>
        <dbReference type="EMBL" id="EIM56577.1"/>
    </source>
</evidence>
<reference evidence="4 5" key="2">
    <citation type="submission" date="2012-02" db="EMBL/GenBank/DDBJ databases">
        <title>Improved High-Quality Draft sequence of Eubacterium cellulosolvens 6.</title>
        <authorList>
            <consortium name="US DOE Joint Genome Institute"/>
            <person name="Lucas S."/>
            <person name="Han J."/>
            <person name="Lapidus A."/>
            <person name="Cheng J.-F."/>
            <person name="Goodwin L."/>
            <person name="Pitluck S."/>
            <person name="Peters L."/>
            <person name="Mikhailova N."/>
            <person name="Gu W."/>
            <person name="Detter J.C."/>
            <person name="Han C."/>
            <person name="Tapia R."/>
            <person name="Land M."/>
            <person name="Hauser L."/>
            <person name="Kyrpides N."/>
            <person name="Ivanova N."/>
            <person name="Pagani I."/>
            <person name="Johnson E."/>
            <person name="Mukhopadhyay B."/>
            <person name="Anderson I."/>
            <person name="Woyke T."/>
        </authorList>
    </citation>
    <scope>NUCLEOTIDE SEQUENCE [LARGE SCALE GENOMIC DNA]</scope>
    <source>
        <strain evidence="4 5">6</strain>
    </source>
</reference>
<evidence type="ECO:0000256" key="2">
    <source>
        <dbReference type="PROSITE-ProRule" id="PRU00335"/>
    </source>
</evidence>
<dbReference type="Proteomes" id="UP000005753">
    <property type="component" value="Chromosome"/>
</dbReference>
<dbReference type="HOGENOM" id="CLU_087539_6_3_9"/>
<dbReference type="PROSITE" id="PS50977">
    <property type="entry name" value="HTH_TETR_2"/>
    <property type="match status" value="1"/>
</dbReference>
<sequence length="168" mass="19813">MSEYVISAYGEALFKLMKKKNIDKITVDELCEEGGIGRATYFRNFKSKDEIITTYIIMKWREYEREHRLKEHQLNDSYRVRRYFDFCYSLRNKNDLIIGQGHHGAILSAYEIIMTDSDIGRSIDTYESSYLAYGLFGIFMKWARNGYAESVQDMTQIVIERIFAGNME</sequence>
<keyword evidence="5" id="KW-1185">Reference proteome</keyword>
<accession>I5AS04</accession>
<name>I5AS04_EUBC6</name>
<dbReference type="STRING" id="633697.EubceDRAFT1_0739"/>
<dbReference type="OrthoDB" id="1771211at2"/>
<gene>
    <name evidence="4" type="ORF">EubceDRAFT1_0739</name>
</gene>
<feature type="domain" description="HTH tetR-type" evidence="3">
    <location>
        <begin position="3"/>
        <end position="63"/>
    </location>
</feature>
<dbReference type="eggNOG" id="COG1309">
    <property type="taxonomic scope" value="Bacteria"/>
</dbReference>
<dbReference type="Gene3D" id="1.10.357.10">
    <property type="entry name" value="Tetracycline Repressor, domain 2"/>
    <property type="match status" value="1"/>
</dbReference>